<reference evidence="1 2" key="1">
    <citation type="submission" date="2019-08" db="EMBL/GenBank/DDBJ databases">
        <authorList>
            <person name="Alioto T."/>
            <person name="Alioto T."/>
            <person name="Gomez Garrido J."/>
        </authorList>
    </citation>
    <scope>NUCLEOTIDE SEQUENCE [LARGE SCALE GENOMIC DNA]</scope>
</reference>
<dbReference type="AlphaFoldDB" id="A0A5E4N7I6"/>
<sequence length="121" mass="13762">MNHTKAILSTHPETERTTRWRKEISSTSSWVPNESLPPGHNETWPVWRTLNRFRTGIGRTKDNLIKWGLLDSADTLCLCGEEQTMLHIIKCTACSQTCTPEDIQKGTNQGINVARIWAETI</sequence>
<evidence type="ECO:0000313" key="2">
    <source>
        <dbReference type="Proteomes" id="UP000325440"/>
    </source>
</evidence>
<name>A0A5E4N7I6_9HEMI</name>
<evidence type="ECO:0000313" key="1">
    <source>
        <dbReference type="EMBL" id="VVC38350.1"/>
    </source>
</evidence>
<proteinExistence type="predicted"/>
<dbReference type="Proteomes" id="UP000325440">
    <property type="component" value="Unassembled WGS sequence"/>
</dbReference>
<dbReference type="OrthoDB" id="6580779at2759"/>
<dbReference type="EMBL" id="CABPRJ010001469">
    <property type="protein sequence ID" value="VVC38350.1"/>
    <property type="molecule type" value="Genomic_DNA"/>
</dbReference>
<protein>
    <submittedName>
        <fullName evidence="1">Uncharacterized protein</fullName>
    </submittedName>
</protein>
<gene>
    <name evidence="1" type="ORF">CINCED_3A005015</name>
</gene>
<keyword evidence="2" id="KW-1185">Reference proteome</keyword>
<accession>A0A5E4N7I6</accession>
<organism evidence="1 2">
    <name type="scientific">Cinara cedri</name>
    <dbReference type="NCBI Taxonomy" id="506608"/>
    <lineage>
        <taxon>Eukaryota</taxon>
        <taxon>Metazoa</taxon>
        <taxon>Ecdysozoa</taxon>
        <taxon>Arthropoda</taxon>
        <taxon>Hexapoda</taxon>
        <taxon>Insecta</taxon>
        <taxon>Pterygota</taxon>
        <taxon>Neoptera</taxon>
        <taxon>Paraneoptera</taxon>
        <taxon>Hemiptera</taxon>
        <taxon>Sternorrhyncha</taxon>
        <taxon>Aphidomorpha</taxon>
        <taxon>Aphidoidea</taxon>
        <taxon>Aphididae</taxon>
        <taxon>Lachninae</taxon>
        <taxon>Cinara</taxon>
    </lineage>
</organism>